<keyword evidence="6" id="KW-1185">Reference proteome</keyword>
<feature type="domain" description="HTH asnC-type" evidence="4">
    <location>
        <begin position="1"/>
        <end position="62"/>
    </location>
</feature>
<dbReference type="SMART" id="SM00344">
    <property type="entry name" value="HTH_ASNC"/>
    <property type="match status" value="1"/>
</dbReference>
<evidence type="ECO:0000256" key="1">
    <source>
        <dbReference type="ARBA" id="ARBA00023015"/>
    </source>
</evidence>
<reference evidence="5" key="1">
    <citation type="submission" date="2020-08" db="EMBL/GenBank/DDBJ databases">
        <title>Genome public.</title>
        <authorList>
            <person name="Liu C."/>
            <person name="Sun Q."/>
        </authorList>
    </citation>
    <scope>NUCLEOTIDE SEQUENCE</scope>
    <source>
        <strain evidence="5">NSJ-68</strain>
    </source>
</reference>
<dbReference type="InterPro" id="IPR036388">
    <property type="entry name" value="WH-like_DNA-bd_sf"/>
</dbReference>
<keyword evidence="3" id="KW-0804">Transcription</keyword>
<dbReference type="InterPro" id="IPR000485">
    <property type="entry name" value="AsnC-type_HTH_dom"/>
</dbReference>
<dbReference type="EMBL" id="JACOOR010000006">
    <property type="protein sequence ID" value="MBC5660260.1"/>
    <property type="molecule type" value="Genomic_DNA"/>
</dbReference>
<dbReference type="InterPro" id="IPR011008">
    <property type="entry name" value="Dimeric_a/b-barrel"/>
</dbReference>
<dbReference type="InterPro" id="IPR019887">
    <property type="entry name" value="Tscrpt_reg_AsnC/Lrp_C"/>
</dbReference>
<name>A0A923LDQ6_9FIRM</name>
<dbReference type="AlphaFoldDB" id="A0A923LDQ6"/>
<dbReference type="RefSeq" id="WP_186872498.1">
    <property type="nucleotide sequence ID" value="NZ_JACOOR010000006.1"/>
</dbReference>
<dbReference type="Pfam" id="PF01037">
    <property type="entry name" value="AsnC_trans_reg"/>
    <property type="match status" value="1"/>
</dbReference>
<dbReference type="Pfam" id="PF13412">
    <property type="entry name" value="HTH_24"/>
    <property type="match status" value="1"/>
</dbReference>
<dbReference type="InterPro" id="IPR036390">
    <property type="entry name" value="WH_DNA-bd_sf"/>
</dbReference>
<dbReference type="Gene3D" id="1.10.10.10">
    <property type="entry name" value="Winged helix-like DNA-binding domain superfamily/Winged helix DNA-binding domain"/>
    <property type="match status" value="1"/>
</dbReference>
<dbReference type="PANTHER" id="PTHR30154">
    <property type="entry name" value="LEUCINE-RESPONSIVE REGULATORY PROTEIN"/>
    <property type="match status" value="1"/>
</dbReference>
<dbReference type="PROSITE" id="PS50956">
    <property type="entry name" value="HTH_ASNC_2"/>
    <property type="match status" value="1"/>
</dbReference>
<evidence type="ECO:0000256" key="3">
    <source>
        <dbReference type="ARBA" id="ARBA00023163"/>
    </source>
</evidence>
<proteinExistence type="predicted"/>
<dbReference type="Proteomes" id="UP000649345">
    <property type="component" value="Unassembled WGS sequence"/>
</dbReference>
<organism evidence="5 6">
    <name type="scientific">Anaerosacchariphilus hominis</name>
    <dbReference type="NCBI Taxonomy" id="2763017"/>
    <lineage>
        <taxon>Bacteria</taxon>
        <taxon>Bacillati</taxon>
        <taxon>Bacillota</taxon>
        <taxon>Clostridia</taxon>
        <taxon>Lachnospirales</taxon>
        <taxon>Lachnospiraceae</taxon>
        <taxon>Anaerosacchariphilus</taxon>
    </lineage>
</organism>
<evidence type="ECO:0000256" key="2">
    <source>
        <dbReference type="ARBA" id="ARBA00023125"/>
    </source>
</evidence>
<dbReference type="GO" id="GO:0005829">
    <property type="term" value="C:cytosol"/>
    <property type="evidence" value="ECO:0007669"/>
    <property type="project" value="TreeGrafter"/>
</dbReference>
<keyword evidence="1" id="KW-0805">Transcription regulation</keyword>
<keyword evidence="2" id="KW-0238">DNA-binding</keyword>
<evidence type="ECO:0000259" key="4">
    <source>
        <dbReference type="PROSITE" id="PS50956"/>
    </source>
</evidence>
<dbReference type="InterPro" id="IPR019888">
    <property type="entry name" value="Tscrpt_reg_AsnC-like"/>
</dbReference>
<dbReference type="PRINTS" id="PR00033">
    <property type="entry name" value="HTHASNC"/>
</dbReference>
<sequence length="150" mass="16759">MDNIDLSILKCLKENSRQTASTISQTINLSVSAVIERIRKMEAKGVIQQYTVVLDEKQLGNDLTVFVSVRLEHPKYGKDFAAASRQHANVAECYYIAGDVDYLLKIVTDTSQSLENIHQDIKEMPGVAWTKTLYVLSTIKNDVSVLPGEI</sequence>
<accession>A0A923LDQ6</accession>
<comment type="caution">
    <text evidence="5">The sequence shown here is derived from an EMBL/GenBank/DDBJ whole genome shotgun (WGS) entry which is preliminary data.</text>
</comment>
<protein>
    <submittedName>
        <fullName evidence="5">Lrp/AsnC family transcriptional regulator</fullName>
    </submittedName>
</protein>
<dbReference type="SUPFAM" id="SSF54909">
    <property type="entry name" value="Dimeric alpha+beta barrel"/>
    <property type="match status" value="1"/>
</dbReference>
<dbReference type="Gene3D" id="3.30.70.920">
    <property type="match status" value="1"/>
</dbReference>
<dbReference type="SUPFAM" id="SSF46785">
    <property type="entry name" value="Winged helix' DNA-binding domain"/>
    <property type="match status" value="1"/>
</dbReference>
<dbReference type="GO" id="GO:0043200">
    <property type="term" value="P:response to amino acid"/>
    <property type="evidence" value="ECO:0007669"/>
    <property type="project" value="TreeGrafter"/>
</dbReference>
<dbReference type="GO" id="GO:0043565">
    <property type="term" value="F:sequence-specific DNA binding"/>
    <property type="evidence" value="ECO:0007669"/>
    <property type="project" value="InterPro"/>
</dbReference>
<gene>
    <name evidence="5" type="ORF">H8S44_10800</name>
</gene>
<dbReference type="PANTHER" id="PTHR30154:SF34">
    <property type="entry name" value="TRANSCRIPTIONAL REGULATOR AZLB"/>
    <property type="match status" value="1"/>
</dbReference>
<evidence type="ECO:0000313" key="6">
    <source>
        <dbReference type="Proteomes" id="UP000649345"/>
    </source>
</evidence>
<evidence type="ECO:0000313" key="5">
    <source>
        <dbReference type="EMBL" id="MBC5660260.1"/>
    </source>
</evidence>